<accession>A0A553I5J8</accession>
<proteinExistence type="predicted"/>
<dbReference type="OrthoDB" id="4782747at2759"/>
<evidence type="ECO:0000313" key="2">
    <source>
        <dbReference type="EMBL" id="TRX95463.1"/>
    </source>
</evidence>
<comment type="caution">
    <text evidence="2">The sequence shown here is derived from an EMBL/GenBank/DDBJ whole genome shotgun (WGS) entry which is preliminary data.</text>
</comment>
<feature type="compositionally biased region" description="Pro residues" evidence="1">
    <location>
        <begin position="122"/>
        <end position="131"/>
    </location>
</feature>
<feature type="region of interest" description="Disordered" evidence="1">
    <location>
        <begin position="159"/>
        <end position="184"/>
    </location>
</feature>
<reference evidence="3" key="1">
    <citation type="submission" date="2019-06" db="EMBL/GenBank/DDBJ databases">
        <title>Draft genome sequence of the griseofulvin-producing fungus Xylaria cubensis strain G536.</title>
        <authorList>
            <person name="Mead M.E."/>
            <person name="Raja H.A."/>
            <person name="Steenwyk J.L."/>
            <person name="Knowles S.L."/>
            <person name="Oberlies N.H."/>
            <person name="Rokas A."/>
        </authorList>
    </citation>
    <scope>NUCLEOTIDE SEQUENCE [LARGE SCALE GENOMIC DNA]</scope>
    <source>
        <strain evidence="3">G536</strain>
    </source>
</reference>
<evidence type="ECO:0000256" key="1">
    <source>
        <dbReference type="SAM" id="MobiDB-lite"/>
    </source>
</evidence>
<gene>
    <name evidence="2" type="ORF">FHL15_003794</name>
</gene>
<dbReference type="AlphaFoldDB" id="A0A553I5J8"/>
<keyword evidence="3" id="KW-1185">Reference proteome</keyword>
<organism evidence="2 3">
    <name type="scientific">Xylaria flabelliformis</name>
    <dbReference type="NCBI Taxonomy" id="2512241"/>
    <lineage>
        <taxon>Eukaryota</taxon>
        <taxon>Fungi</taxon>
        <taxon>Dikarya</taxon>
        <taxon>Ascomycota</taxon>
        <taxon>Pezizomycotina</taxon>
        <taxon>Sordariomycetes</taxon>
        <taxon>Xylariomycetidae</taxon>
        <taxon>Xylariales</taxon>
        <taxon>Xylariaceae</taxon>
        <taxon>Xylaria</taxon>
    </lineage>
</organism>
<sequence length="228" mass="25413">MNMTSTSSVMPVVRMFDPPASDHGRVAKMGEFGATVSSMEELRQYLLWGLVGDLQQKLTNSFHENMAPFQGHVLTPEVTQALAHRFQTSVRESLAASFDASVARKQERMAPYTAQSSHDPDPIPTWPPDASPHPNYDSRQDAVPYTREASQVAQYTRQLAVPDPSPSSSSTTPPAAGDANHERGWSVKCGARREYGDRVGLVVEPGDSQEQVWREWRAWTENAWKIKM</sequence>
<dbReference type="Proteomes" id="UP000319160">
    <property type="component" value="Unassembled WGS sequence"/>
</dbReference>
<name>A0A553I5J8_9PEZI</name>
<protein>
    <submittedName>
        <fullName evidence="2">Uncharacterized protein</fullName>
    </submittedName>
</protein>
<evidence type="ECO:0000313" key="3">
    <source>
        <dbReference type="Proteomes" id="UP000319160"/>
    </source>
</evidence>
<feature type="region of interest" description="Disordered" evidence="1">
    <location>
        <begin position="106"/>
        <end position="140"/>
    </location>
</feature>
<dbReference type="EMBL" id="VFLP01000016">
    <property type="protein sequence ID" value="TRX95463.1"/>
    <property type="molecule type" value="Genomic_DNA"/>
</dbReference>